<feature type="transmembrane region" description="Helical" evidence="1">
    <location>
        <begin position="12"/>
        <end position="32"/>
    </location>
</feature>
<sequence length="245" mass="27226">MTSVWTKPLPRAGLPAIILIVFVIFLGCLGVTEPIDVGIPIFVGWWRYVSRTLPKVRIDGFSLASALVWVGLFAIGLHFFCGWLYRSLVREVDRPDVPPRDWRTRWTAMLVGLVVFLFAAGTAAVCVVHQIGFLATGSEPMFAIHDNNANLDTEGLKAFVERGSHESANEIYERATLSMAYHKPFLDRHHLFAWDGPGGTRGGVIVFHRDPLLRAEHGIVVFSNNRAVVRSADELSKVLQLIPAP</sequence>
<keyword evidence="1" id="KW-0812">Transmembrane</keyword>
<evidence type="ECO:0000313" key="3">
    <source>
        <dbReference type="Proteomes" id="UP000593765"/>
    </source>
</evidence>
<organism evidence="2 3">
    <name type="scientific">Humisphaera borealis</name>
    <dbReference type="NCBI Taxonomy" id="2807512"/>
    <lineage>
        <taxon>Bacteria</taxon>
        <taxon>Pseudomonadati</taxon>
        <taxon>Planctomycetota</taxon>
        <taxon>Phycisphaerae</taxon>
        <taxon>Tepidisphaerales</taxon>
        <taxon>Tepidisphaeraceae</taxon>
        <taxon>Humisphaera</taxon>
    </lineage>
</organism>
<dbReference type="PROSITE" id="PS51257">
    <property type="entry name" value="PROKAR_LIPOPROTEIN"/>
    <property type="match status" value="1"/>
</dbReference>
<feature type="transmembrane region" description="Helical" evidence="1">
    <location>
        <begin position="61"/>
        <end position="85"/>
    </location>
</feature>
<feature type="transmembrane region" description="Helical" evidence="1">
    <location>
        <begin position="106"/>
        <end position="131"/>
    </location>
</feature>
<keyword evidence="3" id="KW-1185">Reference proteome</keyword>
<gene>
    <name evidence="2" type="ORF">IPV69_01540</name>
</gene>
<proteinExistence type="predicted"/>
<dbReference type="RefSeq" id="WP_206293153.1">
    <property type="nucleotide sequence ID" value="NZ_CP063458.1"/>
</dbReference>
<dbReference type="EMBL" id="CP063458">
    <property type="protein sequence ID" value="QOV90082.1"/>
    <property type="molecule type" value="Genomic_DNA"/>
</dbReference>
<keyword evidence="1" id="KW-0472">Membrane</keyword>
<dbReference type="Proteomes" id="UP000593765">
    <property type="component" value="Chromosome"/>
</dbReference>
<dbReference type="KEGG" id="hbs:IPV69_01540"/>
<name>A0A7M2WXY2_9BACT</name>
<protein>
    <submittedName>
        <fullName evidence="2">Uncharacterized protein</fullName>
    </submittedName>
</protein>
<accession>A0A7M2WXY2</accession>
<reference evidence="2 3" key="1">
    <citation type="submission" date="2020-10" db="EMBL/GenBank/DDBJ databases">
        <title>Wide distribution of Phycisphaera-like planctomycetes from WD2101 soil group in peatlands and genome analysis of the first cultivated representative.</title>
        <authorList>
            <person name="Dedysh S.N."/>
            <person name="Beletsky A.V."/>
            <person name="Ivanova A."/>
            <person name="Kulichevskaya I.S."/>
            <person name="Suzina N.E."/>
            <person name="Philippov D.A."/>
            <person name="Rakitin A.L."/>
            <person name="Mardanov A.V."/>
            <person name="Ravin N.V."/>
        </authorList>
    </citation>
    <scope>NUCLEOTIDE SEQUENCE [LARGE SCALE GENOMIC DNA]</scope>
    <source>
        <strain evidence="2 3">M1803</strain>
    </source>
</reference>
<keyword evidence="1" id="KW-1133">Transmembrane helix</keyword>
<evidence type="ECO:0000256" key="1">
    <source>
        <dbReference type="SAM" id="Phobius"/>
    </source>
</evidence>
<dbReference type="AlphaFoldDB" id="A0A7M2WXY2"/>
<evidence type="ECO:0000313" key="2">
    <source>
        <dbReference type="EMBL" id="QOV90082.1"/>
    </source>
</evidence>